<name>A0ABS3IC37_9MICO</name>
<keyword evidence="2" id="KW-1185">Reference proteome</keyword>
<reference evidence="2" key="1">
    <citation type="submission" date="2023-07" db="EMBL/GenBank/DDBJ databases">
        <title>Myceligenerans salitolerans sp. nov., a halotolerant actinomycete isolated from a salt lake in Xinjiang, China.</title>
        <authorList>
            <person name="Guan T."/>
        </authorList>
    </citation>
    <scope>NUCLEOTIDE SEQUENCE [LARGE SCALE GENOMIC DNA]</scope>
    <source>
        <strain evidence="2">XHU 5031</strain>
    </source>
</reference>
<dbReference type="Proteomes" id="UP000664617">
    <property type="component" value="Unassembled WGS sequence"/>
</dbReference>
<evidence type="ECO:0000313" key="2">
    <source>
        <dbReference type="Proteomes" id="UP000664617"/>
    </source>
</evidence>
<dbReference type="EMBL" id="JAFMPK010000047">
    <property type="protein sequence ID" value="MBO0610602.1"/>
    <property type="molecule type" value="Genomic_DNA"/>
</dbReference>
<protein>
    <submittedName>
        <fullName evidence="1">Uncharacterized protein</fullName>
    </submittedName>
</protein>
<organism evidence="1 2">
    <name type="scientific">Myceligenerans salitolerans</name>
    <dbReference type="NCBI Taxonomy" id="1230528"/>
    <lineage>
        <taxon>Bacteria</taxon>
        <taxon>Bacillati</taxon>
        <taxon>Actinomycetota</taxon>
        <taxon>Actinomycetes</taxon>
        <taxon>Micrococcales</taxon>
        <taxon>Promicromonosporaceae</taxon>
        <taxon>Myceligenerans</taxon>
    </lineage>
</organism>
<evidence type="ECO:0000313" key="1">
    <source>
        <dbReference type="EMBL" id="MBO0610602.1"/>
    </source>
</evidence>
<comment type="caution">
    <text evidence="1">The sequence shown here is derived from an EMBL/GenBank/DDBJ whole genome shotgun (WGS) entry which is preliminary data.</text>
</comment>
<gene>
    <name evidence="1" type="ORF">J0911_16340</name>
</gene>
<proteinExistence type="predicted"/>
<accession>A0ABS3IC37</accession>
<sequence length="152" mass="16904">MLDEPPTRPSHYVGVRAQSDRPDVFVGVDRDVHRVKCGLDSVEIAVRVREEFGEQVRRGCTTHERVTRTIDPAVAVNSVVRERVAVSWQRRVRVLAVEVNCVLEQGKRPGVLRLIHVHAVILRAMVYRPTAVVPVGLEPTTGSAARAERSAT</sequence>
<dbReference type="RefSeq" id="WP_207276523.1">
    <property type="nucleotide sequence ID" value="NZ_JAFMPK010000047.1"/>
</dbReference>